<accession>A0ABZ0Z2Y6</accession>
<proteinExistence type="predicted"/>
<protein>
    <submittedName>
        <fullName evidence="1">Uncharacterized protein</fullName>
    </submittedName>
</protein>
<dbReference type="EMBL" id="OR769222">
    <property type="protein sequence ID" value="WQJ53036.1"/>
    <property type="molecule type" value="Genomic_DNA"/>
</dbReference>
<sequence>MQQELKILKNGSNVYVAYENTGTPQECSMKGNLGHCWLTCNGYHCPLNCKTEHYKTISNSWIGTPIDRIYEIRPGKYDTTVKLKEIYNIIKNTQVADAISAEEQESLMIMIHDCITDPEGNIIDNRIVHNKTFAVRLYHFLIRLKGDDMRLPIIQNFAKCLFAYQIATVTSEEEQKYLKNLIFPYSVVSY</sequence>
<evidence type="ECO:0000313" key="1">
    <source>
        <dbReference type="EMBL" id="WQJ53036.1"/>
    </source>
</evidence>
<evidence type="ECO:0000313" key="2">
    <source>
        <dbReference type="Proteomes" id="UP001349343"/>
    </source>
</evidence>
<reference evidence="1 2" key="1">
    <citation type="submission" date="2023-11" db="EMBL/GenBank/DDBJ databases">
        <authorList>
            <person name="Cook R."/>
            <person name="Crisci M."/>
            <person name="Pye H."/>
            <person name="Adriaenssens E."/>
            <person name="Santini J."/>
        </authorList>
    </citation>
    <scope>NUCLEOTIDE SEQUENCE [LARGE SCALE GENOMIC DNA]</scope>
    <source>
        <strain evidence="1">Lak_Megaphage_RVC_JS4_GC31</strain>
    </source>
</reference>
<organism evidence="1 2">
    <name type="scientific">phage Lak_Megaphage_RVC_JS4_GC31</name>
    <dbReference type="NCBI Taxonomy" id="3109228"/>
    <lineage>
        <taxon>Viruses</taxon>
        <taxon>Duplodnaviria</taxon>
        <taxon>Heunggongvirae</taxon>
        <taxon>Uroviricota</taxon>
        <taxon>Caudoviricetes</taxon>
        <taxon>Caudoviricetes code 15 clade</taxon>
    </lineage>
</organism>
<dbReference type="Proteomes" id="UP001349343">
    <property type="component" value="Segment"/>
</dbReference>
<name>A0ABZ0Z2Y6_9CAUD</name>
<keyword evidence="2" id="KW-1185">Reference proteome</keyword>